<protein>
    <submittedName>
        <fullName evidence="2">Uncharacterized protein</fullName>
    </submittedName>
</protein>
<name>A0A7J7H666_CAMSI</name>
<reference evidence="3" key="1">
    <citation type="journal article" date="2020" name="Nat. Commun.">
        <title>Genome assembly of wild tea tree DASZ reveals pedigree and selection history of tea varieties.</title>
        <authorList>
            <person name="Zhang W."/>
            <person name="Zhang Y."/>
            <person name="Qiu H."/>
            <person name="Guo Y."/>
            <person name="Wan H."/>
            <person name="Zhang X."/>
            <person name="Scossa F."/>
            <person name="Alseekh S."/>
            <person name="Zhang Q."/>
            <person name="Wang P."/>
            <person name="Xu L."/>
            <person name="Schmidt M.H."/>
            <person name="Jia X."/>
            <person name="Li D."/>
            <person name="Zhu A."/>
            <person name="Guo F."/>
            <person name="Chen W."/>
            <person name="Ni D."/>
            <person name="Usadel B."/>
            <person name="Fernie A.R."/>
            <person name="Wen W."/>
        </authorList>
    </citation>
    <scope>NUCLEOTIDE SEQUENCE [LARGE SCALE GENOMIC DNA]</scope>
    <source>
        <strain evidence="3">cv. G240</strain>
    </source>
</reference>
<organism evidence="2 3">
    <name type="scientific">Camellia sinensis</name>
    <name type="common">Tea plant</name>
    <name type="synonym">Thea sinensis</name>
    <dbReference type="NCBI Taxonomy" id="4442"/>
    <lineage>
        <taxon>Eukaryota</taxon>
        <taxon>Viridiplantae</taxon>
        <taxon>Streptophyta</taxon>
        <taxon>Embryophyta</taxon>
        <taxon>Tracheophyta</taxon>
        <taxon>Spermatophyta</taxon>
        <taxon>Magnoliopsida</taxon>
        <taxon>eudicotyledons</taxon>
        <taxon>Gunneridae</taxon>
        <taxon>Pentapetalae</taxon>
        <taxon>asterids</taxon>
        <taxon>Ericales</taxon>
        <taxon>Theaceae</taxon>
        <taxon>Camellia</taxon>
    </lineage>
</organism>
<keyword evidence="1" id="KW-0812">Transmembrane</keyword>
<keyword evidence="1" id="KW-0472">Membrane</keyword>
<gene>
    <name evidence="2" type="ORF">HYC85_013213</name>
</gene>
<keyword evidence="1" id="KW-1133">Transmembrane helix</keyword>
<evidence type="ECO:0000313" key="2">
    <source>
        <dbReference type="EMBL" id="KAF5947256.1"/>
    </source>
</evidence>
<dbReference type="AlphaFoldDB" id="A0A7J7H666"/>
<dbReference type="EMBL" id="JACBKZ010000006">
    <property type="protein sequence ID" value="KAF5947256.1"/>
    <property type="molecule type" value="Genomic_DNA"/>
</dbReference>
<accession>A0A7J7H666</accession>
<evidence type="ECO:0000256" key="1">
    <source>
        <dbReference type="SAM" id="Phobius"/>
    </source>
</evidence>
<evidence type="ECO:0000313" key="3">
    <source>
        <dbReference type="Proteomes" id="UP000593564"/>
    </source>
</evidence>
<sequence>MLLLGTQLGLGPLQVFACLSLLSHKLCTSSIVYIVDAYALCLSFSFWLGCFANMSTRADDHAKRGYSTMESTTTTPIHDVPTAPWAQKAIAQNTAFDLDYFRDNASTSFH</sequence>
<keyword evidence="3" id="KW-1185">Reference proteome</keyword>
<reference evidence="2 3" key="2">
    <citation type="submission" date="2020-07" db="EMBL/GenBank/DDBJ databases">
        <title>Genome assembly of wild tea tree DASZ reveals pedigree and selection history of tea varieties.</title>
        <authorList>
            <person name="Zhang W."/>
        </authorList>
    </citation>
    <scope>NUCLEOTIDE SEQUENCE [LARGE SCALE GENOMIC DNA]</scope>
    <source>
        <strain evidence="3">cv. G240</strain>
        <tissue evidence="2">Leaf</tissue>
    </source>
</reference>
<feature type="transmembrane region" description="Helical" evidence="1">
    <location>
        <begin position="33"/>
        <end position="54"/>
    </location>
</feature>
<dbReference type="Proteomes" id="UP000593564">
    <property type="component" value="Unassembled WGS sequence"/>
</dbReference>
<comment type="caution">
    <text evidence="2">The sequence shown here is derived from an EMBL/GenBank/DDBJ whole genome shotgun (WGS) entry which is preliminary data.</text>
</comment>
<proteinExistence type="predicted"/>